<reference evidence="2" key="1">
    <citation type="submission" date="2020-01" db="EMBL/GenBank/DDBJ databases">
        <title>Draft genome sequence of the Termite Coptotermes fromosanus.</title>
        <authorList>
            <person name="Itakura S."/>
            <person name="Yosikawa Y."/>
            <person name="Umezawa K."/>
        </authorList>
    </citation>
    <scope>NUCLEOTIDE SEQUENCE [LARGE SCALE GENOMIC DNA]</scope>
</reference>
<organism evidence="1 2">
    <name type="scientific">Coptotermes formosanus</name>
    <name type="common">Formosan subterranean termite</name>
    <dbReference type="NCBI Taxonomy" id="36987"/>
    <lineage>
        <taxon>Eukaryota</taxon>
        <taxon>Metazoa</taxon>
        <taxon>Ecdysozoa</taxon>
        <taxon>Arthropoda</taxon>
        <taxon>Hexapoda</taxon>
        <taxon>Insecta</taxon>
        <taxon>Pterygota</taxon>
        <taxon>Neoptera</taxon>
        <taxon>Polyneoptera</taxon>
        <taxon>Dictyoptera</taxon>
        <taxon>Blattodea</taxon>
        <taxon>Blattoidea</taxon>
        <taxon>Termitoidae</taxon>
        <taxon>Rhinotermitidae</taxon>
        <taxon>Coptotermes</taxon>
    </lineage>
</organism>
<name>A0A6L2PNM2_COPFO</name>
<dbReference type="AlphaFoldDB" id="A0A6L2PNM2"/>
<dbReference type="Proteomes" id="UP000502823">
    <property type="component" value="Unassembled WGS sequence"/>
</dbReference>
<dbReference type="EMBL" id="BLKM01000389">
    <property type="protein sequence ID" value="GFG32772.1"/>
    <property type="molecule type" value="Genomic_DNA"/>
</dbReference>
<evidence type="ECO:0000313" key="2">
    <source>
        <dbReference type="Proteomes" id="UP000502823"/>
    </source>
</evidence>
<proteinExistence type="predicted"/>
<protein>
    <submittedName>
        <fullName evidence="1">Uncharacterized protein</fullName>
    </submittedName>
</protein>
<feature type="non-terminal residue" evidence="1">
    <location>
        <position position="1"/>
    </location>
</feature>
<sequence length="97" mass="10908">NEQTEVEVLPVVKNALLDSSSSSDTNITENSYMHRYLYGTVYVPIHCGAKHGPGEFIFMGRFVLDDPMLTCAPRLEDWLRARRMAIQEGSAQCSLQT</sequence>
<dbReference type="OrthoDB" id="6092325at2759"/>
<gene>
    <name evidence="1" type="ORF">Cfor_06299</name>
</gene>
<comment type="caution">
    <text evidence="1">The sequence shown here is derived from an EMBL/GenBank/DDBJ whole genome shotgun (WGS) entry which is preliminary data.</text>
</comment>
<accession>A0A6L2PNM2</accession>
<keyword evidence="2" id="KW-1185">Reference proteome</keyword>
<evidence type="ECO:0000313" key="1">
    <source>
        <dbReference type="EMBL" id="GFG32772.1"/>
    </source>
</evidence>
<dbReference type="InParanoid" id="A0A6L2PNM2"/>